<proteinExistence type="predicted"/>
<dbReference type="Proteomes" id="UP000632535">
    <property type="component" value="Unassembled WGS sequence"/>
</dbReference>
<reference evidence="2" key="1">
    <citation type="journal article" date="2019" name="Int. J. Syst. Evol. Microbiol.">
        <title>The Global Catalogue of Microorganisms (GCM) 10K type strain sequencing project: providing services to taxonomists for standard genome sequencing and annotation.</title>
        <authorList>
            <consortium name="The Broad Institute Genomics Platform"/>
            <consortium name="The Broad Institute Genome Sequencing Center for Infectious Disease"/>
            <person name="Wu L."/>
            <person name="Ma J."/>
        </authorList>
    </citation>
    <scope>NUCLEOTIDE SEQUENCE [LARGE SCALE GENOMIC DNA]</scope>
    <source>
        <strain evidence="2">CCM 8653</strain>
    </source>
</reference>
<gene>
    <name evidence="1" type="ORF">GCM10007368_39370</name>
</gene>
<organism evidence="1 2">
    <name type="scientific">Isoptericola cucumis</name>
    <dbReference type="NCBI Taxonomy" id="1776856"/>
    <lineage>
        <taxon>Bacteria</taxon>
        <taxon>Bacillati</taxon>
        <taxon>Actinomycetota</taxon>
        <taxon>Actinomycetes</taxon>
        <taxon>Micrococcales</taxon>
        <taxon>Promicromonosporaceae</taxon>
        <taxon>Isoptericola</taxon>
    </lineage>
</organism>
<keyword evidence="2" id="KW-1185">Reference proteome</keyword>
<comment type="caution">
    <text evidence="1">The sequence shown here is derived from an EMBL/GenBank/DDBJ whole genome shotgun (WGS) entry which is preliminary data.</text>
</comment>
<accession>A0ABQ2BB03</accession>
<evidence type="ECO:0000313" key="2">
    <source>
        <dbReference type="Proteomes" id="UP000632535"/>
    </source>
</evidence>
<protein>
    <recommendedName>
        <fullName evidence="3">SUKH-3 immunity protein of toxin-antitoxin system</fullName>
    </recommendedName>
</protein>
<evidence type="ECO:0000313" key="1">
    <source>
        <dbReference type="EMBL" id="GGI12076.1"/>
    </source>
</evidence>
<name>A0ABQ2BB03_9MICO</name>
<dbReference type="RefSeq" id="WP_188525441.1">
    <property type="nucleotide sequence ID" value="NZ_BMDG01000018.1"/>
</dbReference>
<evidence type="ECO:0008006" key="3">
    <source>
        <dbReference type="Google" id="ProtNLM"/>
    </source>
</evidence>
<dbReference type="EMBL" id="BMDG01000018">
    <property type="protein sequence ID" value="GGI12076.1"/>
    <property type="molecule type" value="Genomic_DNA"/>
</dbReference>
<sequence>MAEILAFLKDRSSWEAPRELLAARFDEIPDLEATPLPSPQSEMRDLGWSFVHDGRAVEAWLAVGGWGLSVDGSSEAGVALAVWYRSIVPADVEVRVSDSMYSFDEPLESGVTVEELGSWYEEHVGELY</sequence>